<evidence type="ECO:0000259" key="6">
    <source>
        <dbReference type="PROSITE" id="PS51462"/>
    </source>
</evidence>
<dbReference type="SUPFAM" id="SSF55811">
    <property type="entry name" value="Nudix"/>
    <property type="match status" value="1"/>
</dbReference>
<dbReference type="RefSeq" id="WP_183376900.1">
    <property type="nucleotide sequence ID" value="NZ_CBCSFZ010000020.1"/>
</dbReference>
<proteinExistence type="inferred from homology"/>
<keyword evidence="8" id="KW-1185">Reference proteome</keyword>
<sequence length="165" mass="18306">MNELLPDPYFYQQLPSIHASGSVILRDEHGRFVIEKPNYRDHWLLPGGGVDGGEDARIAAEREVLEEIGLTVTAGRMLVANWVPSHIAQGSTMGVHFIFDAGVMPAAELEATIRLQESELDDWRLIDREDAHLLSDWGGRRTLYALDVLDGKAEPALIGQDGRGY</sequence>
<evidence type="ECO:0000256" key="3">
    <source>
        <dbReference type="ARBA" id="ARBA00022801"/>
    </source>
</evidence>
<dbReference type="InterPro" id="IPR020476">
    <property type="entry name" value="Nudix_hydrolase"/>
</dbReference>
<gene>
    <name evidence="7" type="ORF">FHX50_001888</name>
</gene>
<evidence type="ECO:0000256" key="2">
    <source>
        <dbReference type="ARBA" id="ARBA00005582"/>
    </source>
</evidence>
<keyword evidence="3 5" id="KW-0378">Hydrolase</keyword>
<dbReference type="InterPro" id="IPR000086">
    <property type="entry name" value="NUDIX_hydrolase_dom"/>
</dbReference>
<dbReference type="PRINTS" id="PR00502">
    <property type="entry name" value="NUDIXFAMILY"/>
</dbReference>
<dbReference type="PROSITE" id="PS51462">
    <property type="entry name" value="NUDIX"/>
    <property type="match status" value="1"/>
</dbReference>
<dbReference type="Pfam" id="PF00293">
    <property type="entry name" value="NUDIX"/>
    <property type="match status" value="1"/>
</dbReference>
<accession>A0A839R043</accession>
<comment type="caution">
    <text evidence="7">The sequence shown here is derived from an EMBL/GenBank/DDBJ whole genome shotgun (WGS) entry which is preliminary data.</text>
</comment>
<evidence type="ECO:0000313" key="7">
    <source>
        <dbReference type="EMBL" id="MBB3023591.1"/>
    </source>
</evidence>
<dbReference type="Gene3D" id="3.90.79.10">
    <property type="entry name" value="Nucleoside Triphosphate Pyrophosphohydrolase"/>
    <property type="match status" value="1"/>
</dbReference>
<dbReference type="InterPro" id="IPR020084">
    <property type="entry name" value="NUDIX_hydrolase_CS"/>
</dbReference>
<evidence type="ECO:0000256" key="1">
    <source>
        <dbReference type="ARBA" id="ARBA00001946"/>
    </source>
</evidence>
<dbReference type="Proteomes" id="UP000568050">
    <property type="component" value="Unassembled WGS sequence"/>
</dbReference>
<evidence type="ECO:0000256" key="5">
    <source>
        <dbReference type="RuleBase" id="RU003476"/>
    </source>
</evidence>
<dbReference type="CDD" id="cd18876">
    <property type="entry name" value="NUDIX_Hydrolase"/>
    <property type="match status" value="1"/>
</dbReference>
<keyword evidence="4" id="KW-0460">Magnesium</keyword>
<dbReference type="EMBL" id="JACHWP010000007">
    <property type="protein sequence ID" value="MBB3023591.1"/>
    <property type="molecule type" value="Genomic_DNA"/>
</dbReference>
<name>A0A839R043_9MICO</name>
<dbReference type="PANTHER" id="PTHR43046">
    <property type="entry name" value="GDP-MANNOSE MANNOSYL HYDROLASE"/>
    <property type="match status" value="1"/>
</dbReference>
<organism evidence="7 8">
    <name type="scientific">Helcobacillus massiliensis</name>
    <dbReference type="NCBI Taxonomy" id="521392"/>
    <lineage>
        <taxon>Bacteria</taxon>
        <taxon>Bacillati</taxon>
        <taxon>Actinomycetota</taxon>
        <taxon>Actinomycetes</taxon>
        <taxon>Micrococcales</taxon>
        <taxon>Dermabacteraceae</taxon>
        <taxon>Helcobacillus</taxon>
    </lineage>
</organism>
<dbReference type="AlphaFoldDB" id="A0A839R043"/>
<comment type="similarity">
    <text evidence="2 5">Belongs to the Nudix hydrolase family.</text>
</comment>
<dbReference type="InterPro" id="IPR015797">
    <property type="entry name" value="NUDIX_hydrolase-like_dom_sf"/>
</dbReference>
<dbReference type="PANTHER" id="PTHR43046:SF12">
    <property type="entry name" value="GDP-MANNOSE MANNOSYL HYDROLASE"/>
    <property type="match status" value="1"/>
</dbReference>
<feature type="domain" description="Nudix hydrolase" evidence="6">
    <location>
        <begin position="15"/>
        <end position="147"/>
    </location>
</feature>
<evidence type="ECO:0000313" key="8">
    <source>
        <dbReference type="Proteomes" id="UP000568050"/>
    </source>
</evidence>
<dbReference type="PROSITE" id="PS00893">
    <property type="entry name" value="NUDIX_BOX"/>
    <property type="match status" value="1"/>
</dbReference>
<comment type="cofactor">
    <cofactor evidence="1">
        <name>Mg(2+)</name>
        <dbReference type="ChEBI" id="CHEBI:18420"/>
    </cofactor>
</comment>
<evidence type="ECO:0000256" key="4">
    <source>
        <dbReference type="ARBA" id="ARBA00022842"/>
    </source>
</evidence>
<dbReference type="GO" id="GO:0016787">
    <property type="term" value="F:hydrolase activity"/>
    <property type="evidence" value="ECO:0007669"/>
    <property type="project" value="UniProtKB-KW"/>
</dbReference>
<protein>
    <submittedName>
        <fullName evidence="7">8-oxo-dGTP pyrophosphatase MutT (NUDIX family)</fullName>
    </submittedName>
</protein>
<reference evidence="7 8" key="1">
    <citation type="submission" date="2020-08" db="EMBL/GenBank/DDBJ databases">
        <title>Sequencing the genomes of 1000 actinobacteria strains.</title>
        <authorList>
            <person name="Klenk H.-P."/>
        </authorList>
    </citation>
    <scope>NUCLEOTIDE SEQUENCE [LARGE SCALE GENOMIC DNA]</scope>
    <source>
        <strain evidence="7 8">DSM 23040</strain>
    </source>
</reference>